<dbReference type="RefSeq" id="WP_286051612.1">
    <property type="nucleotide sequence ID" value="NZ_JASVWF010000001.1"/>
</dbReference>
<feature type="transmembrane region" description="Helical" evidence="1">
    <location>
        <begin position="124"/>
        <end position="153"/>
    </location>
</feature>
<proteinExistence type="predicted"/>
<feature type="transmembrane region" description="Helical" evidence="1">
    <location>
        <begin position="92"/>
        <end position="112"/>
    </location>
</feature>
<keyword evidence="1" id="KW-0472">Membrane</keyword>
<reference evidence="2 3" key="1">
    <citation type="submission" date="2023-06" db="EMBL/GenBank/DDBJ databases">
        <title>Actinomycetospora Odt1-22.</title>
        <authorList>
            <person name="Supong K."/>
        </authorList>
    </citation>
    <scope>NUCLEOTIDE SEQUENCE [LARGE SCALE GENOMIC DNA]</scope>
    <source>
        <strain evidence="2 3">Odt1-22</strain>
    </source>
</reference>
<keyword evidence="1" id="KW-1133">Transmembrane helix</keyword>
<accession>A0ABT7M634</accession>
<evidence type="ECO:0000256" key="1">
    <source>
        <dbReference type="SAM" id="Phobius"/>
    </source>
</evidence>
<sequence>MTTTDPSPRTSTGPRLRWWPALLGLAVAALSGADLLSGGVVAGSGPAVVLAVPVLVYLVAATSGRRRWSWPTVGLATVVVVGSALLGADPVVGILTVAGAVLVAALVTGRLAPTALPAAGAVGFGAVAASGVVLVPTAGALVVGVGLLGHAAWDVVHHRRGTVVTHSLAEFCAVLDTPARDRPAPRDGRNPGGVKSFRAIVRSSKATEVGAVWTTRPRSGS</sequence>
<name>A0ABT7M634_9PSEU</name>
<evidence type="ECO:0000313" key="2">
    <source>
        <dbReference type="EMBL" id="MDL5155532.1"/>
    </source>
</evidence>
<keyword evidence="1" id="KW-0812">Transmembrane</keyword>
<protein>
    <submittedName>
        <fullName evidence="2">Uncharacterized protein</fullName>
    </submittedName>
</protein>
<dbReference type="Proteomes" id="UP001231924">
    <property type="component" value="Unassembled WGS sequence"/>
</dbReference>
<evidence type="ECO:0000313" key="3">
    <source>
        <dbReference type="Proteomes" id="UP001231924"/>
    </source>
</evidence>
<dbReference type="EMBL" id="JASVWF010000001">
    <property type="protein sequence ID" value="MDL5155532.1"/>
    <property type="molecule type" value="Genomic_DNA"/>
</dbReference>
<keyword evidence="3" id="KW-1185">Reference proteome</keyword>
<comment type="caution">
    <text evidence="2">The sequence shown here is derived from an EMBL/GenBank/DDBJ whole genome shotgun (WGS) entry which is preliminary data.</text>
</comment>
<gene>
    <name evidence="2" type="ORF">QRT03_06180</name>
</gene>
<feature type="transmembrane region" description="Helical" evidence="1">
    <location>
        <begin position="68"/>
        <end position="86"/>
    </location>
</feature>
<organism evidence="2 3">
    <name type="scientific">Actinomycetospora termitidis</name>
    <dbReference type="NCBI Taxonomy" id="3053470"/>
    <lineage>
        <taxon>Bacteria</taxon>
        <taxon>Bacillati</taxon>
        <taxon>Actinomycetota</taxon>
        <taxon>Actinomycetes</taxon>
        <taxon>Pseudonocardiales</taxon>
        <taxon>Pseudonocardiaceae</taxon>
        <taxon>Actinomycetospora</taxon>
    </lineage>
</organism>
<feature type="transmembrane region" description="Helical" evidence="1">
    <location>
        <begin position="39"/>
        <end position="61"/>
    </location>
</feature>